<evidence type="ECO:0000259" key="5">
    <source>
        <dbReference type="PROSITE" id="PS50977"/>
    </source>
</evidence>
<evidence type="ECO:0000256" key="4">
    <source>
        <dbReference type="PROSITE-ProRule" id="PRU00335"/>
    </source>
</evidence>
<dbReference type="InterPro" id="IPR011075">
    <property type="entry name" value="TetR_C"/>
</dbReference>
<dbReference type="PANTHER" id="PTHR47506">
    <property type="entry name" value="TRANSCRIPTIONAL REGULATORY PROTEIN"/>
    <property type="match status" value="1"/>
</dbReference>
<dbReference type="InterPro" id="IPR001647">
    <property type="entry name" value="HTH_TetR"/>
</dbReference>
<feature type="domain" description="HTH tetR-type" evidence="5">
    <location>
        <begin position="11"/>
        <end position="71"/>
    </location>
</feature>
<dbReference type="Gene3D" id="1.10.357.10">
    <property type="entry name" value="Tetracycline Repressor, domain 2"/>
    <property type="match status" value="1"/>
</dbReference>
<dbReference type="RefSeq" id="WP_109720956.1">
    <property type="nucleotide sequence ID" value="NZ_QEQK01000011.1"/>
</dbReference>
<dbReference type="InterPro" id="IPR036271">
    <property type="entry name" value="Tet_transcr_reg_TetR-rel_C_sf"/>
</dbReference>
<evidence type="ECO:0000256" key="2">
    <source>
        <dbReference type="ARBA" id="ARBA00023125"/>
    </source>
</evidence>
<dbReference type="OrthoDB" id="4541465at2"/>
<evidence type="ECO:0000256" key="1">
    <source>
        <dbReference type="ARBA" id="ARBA00023015"/>
    </source>
</evidence>
<gene>
    <name evidence="6" type="ORF">DEH80_13135</name>
</gene>
<sequence>MARIRNQEAYHDTRSKLLNVGMNLIRAGSYESVGINDVLRASGVPKGSFYHYFQSKEEFGLEVANHYHDQQLQTAKHVLQNSTQPPFERLITFFRLAYKDFEARGFSHGCLMCNLSTELADQTPAFRALLKKHWHALCTQIASCIKGMDKSELGLEHLSDAEAGDWLLNSWSGALTRMKAVGNGEPLRLFVKTTFNEVI</sequence>
<dbReference type="GO" id="GO:0003677">
    <property type="term" value="F:DNA binding"/>
    <property type="evidence" value="ECO:0007669"/>
    <property type="project" value="UniProtKB-UniRule"/>
</dbReference>
<accession>A0A363UJ11</accession>
<dbReference type="InterPro" id="IPR009057">
    <property type="entry name" value="Homeodomain-like_sf"/>
</dbReference>
<evidence type="ECO:0000256" key="3">
    <source>
        <dbReference type="ARBA" id="ARBA00023163"/>
    </source>
</evidence>
<keyword evidence="2 4" id="KW-0238">DNA-binding</keyword>
<dbReference type="SUPFAM" id="SSF46689">
    <property type="entry name" value="Homeodomain-like"/>
    <property type="match status" value="1"/>
</dbReference>
<keyword evidence="7" id="KW-1185">Reference proteome</keyword>
<organism evidence="6 7">
    <name type="scientific">Abyssibacter profundi</name>
    <dbReference type="NCBI Taxonomy" id="2182787"/>
    <lineage>
        <taxon>Bacteria</taxon>
        <taxon>Pseudomonadati</taxon>
        <taxon>Pseudomonadota</taxon>
        <taxon>Gammaproteobacteria</taxon>
        <taxon>Chromatiales</taxon>
        <taxon>Oceanococcaceae</taxon>
        <taxon>Abyssibacter</taxon>
    </lineage>
</organism>
<dbReference type="SUPFAM" id="SSF48498">
    <property type="entry name" value="Tetracyclin repressor-like, C-terminal domain"/>
    <property type="match status" value="1"/>
</dbReference>
<comment type="caution">
    <text evidence="6">The sequence shown here is derived from an EMBL/GenBank/DDBJ whole genome shotgun (WGS) entry which is preliminary data.</text>
</comment>
<protein>
    <submittedName>
        <fullName evidence="6">TetR family transcriptional regulator</fullName>
    </submittedName>
</protein>
<feature type="DNA-binding region" description="H-T-H motif" evidence="4">
    <location>
        <begin position="34"/>
        <end position="53"/>
    </location>
</feature>
<proteinExistence type="predicted"/>
<dbReference type="PROSITE" id="PS50977">
    <property type="entry name" value="HTH_TETR_2"/>
    <property type="match status" value="1"/>
</dbReference>
<dbReference type="EMBL" id="QEQK01000011">
    <property type="protein sequence ID" value="PWN55415.1"/>
    <property type="molecule type" value="Genomic_DNA"/>
</dbReference>
<evidence type="ECO:0000313" key="6">
    <source>
        <dbReference type="EMBL" id="PWN55415.1"/>
    </source>
</evidence>
<dbReference type="PANTHER" id="PTHR47506:SF6">
    <property type="entry name" value="HTH-TYPE TRANSCRIPTIONAL REPRESSOR NEMR"/>
    <property type="match status" value="1"/>
</dbReference>
<evidence type="ECO:0000313" key="7">
    <source>
        <dbReference type="Proteomes" id="UP000251800"/>
    </source>
</evidence>
<dbReference type="Proteomes" id="UP000251800">
    <property type="component" value="Unassembled WGS sequence"/>
</dbReference>
<name>A0A363UJ11_9GAMM</name>
<keyword evidence="3" id="KW-0804">Transcription</keyword>
<keyword evidence="1" id="KW-0805">Transcription regulation</keyword>
<reference evidence="6 7" key="1">
    <citation type="submission" date="2018-05" db="EMBL/GenBank/DDBJ databases">
        <title>Abyssibacter profundi OUC007T gen. nov., sp. nov, a marine bacterium isolated from seawater of the Mariana Trench.</title>
        <authorList>
            <person name="Zhou S."/>
        </authorList>
    </citation>
    <scope>NUCLEOTIDE SEQUENCE [LARGE SCALE GENOMIC DNA]</scope>
    <source>
        <strain evidence="6 7">OUC007</strain>
    </source>
</reference>
<dbReference type="AlphaFoldDB" id="A0A363UJ11"/>
<dbReference type="Pfam" id="PF16925">
    <property type="entry name" value="TetR_C_13"/>
    <property type="match status" value="1"/>
</dbReference>
<dbReference type="Pfam" id="PF00440">
    <property type="entry name" value="TetR_N"/>
    <property type="match status" value="1"/>
</dbReference>